<gene>
    <name evidence="1" type="ORF">EWM64_g3792</name>
</gene>
<dbReference type="OrthoDB" id="2343366at2759"/>
<accession>A0A4Z0A181</accession>
<sequence length="516" mass="57658">MFQRTTKKPTGRILDQLSILVVNFTSLREQFASEVDWQISSLRAGEWLADLICLIPIHIAVCRENRFIPLKDGVFSAELERSLLGAEVTRIVDSLTFGWYESLFQSYMASKPVKVVSSMGEQSVGKSFALNHLADTSFAGSAMRTTEGVWLSFSTAIQIFTTGIPDVVDSDKNEITREFSLKFRKIVQDEQDSNFISRLHAGKLNIIPWPVIESNEFYRLFNTLNNLLQKQTTTHHAAGEFSHTLKTLMAKLKANDWGALSHTMAAHRAQSLLGLLPKALQTGLTETEPSLEPLKNFDTDLFIEKPDTEARFSIPTLLEAPDRDVALLTLCNNWDQASLRQQRTESEWIADLSSHLNHLADMRIDHVSEWISSNLARFQTSHASIEELRRTCSSASLELKTNIQLCKATCADCQLLCLRPRSHEGSHNCLTSHACIHECGFCAKESVFKFCGMSAGHPGKHVCVINTHLCGEPCELSAKRGCLKECTKVLGHPEDELHSCAARLHMCGEPQRDTAA</sequence>
<keyword evidence="2" id="KW-1185">Reference proteome</keyword>
<dbReference type="STRING" id="135208.A0A4Z0A181"/>
<name>A0A4Z0A181_9AGAM</name>
<dbReference type="Gene3D" id="3.40.50.300">
    <property type="entry name" value="P-loop containing nucleotide triphosphate hydrolases"/>
    <property type="match status" value="1"/>
</dbReference>
<dbReference type="AlphaFoldDB" id="A0A4Z0A181"/>
<reference evidence="1 2" key="1">
    <citation type="submission" date="2019-02" db="EMBL/GenBank/DDBJ databases">
        <title>Genome sequencing of the rare red list fungi Hericium alpestre (H. flagellum).</title>
        <authorList>
            <person name="Buettner E."/>
            <person name="Kellner H."/>
        </authorList>
    </citation>
    <scope>NUCLEOTIDE SEQUENCE [LARGE SCALE GENOMIC DNA]</scope>
    <source>
        <strain evidence="1 2">DSM 108284</strain>
    </source>
</reference>
<proteinExistence type="predicted"/>
<dbReference type="InterPro" id="IPR027417">
    <property type="entry name" value="P-loop_NTPase"/>
</dbReference>
<organism evidence="1 2">
    <name type="scientific">Hericium alpestre</name>
    <dbReference type="NCBI Taxonomy" id="135208"/>
    <lineage>
        <taxon>Eukaryota</taxon>
        <taxon>Fungi</taxon>
        <taxon>Dikarya</taxon>
        <taxon>Basidiomycota</taxon>
        <taxon>Agaricomycotina</taxon>
        <taxon>Agaricomycetes</taxon>
        <taxon>Russulales</taxon>
        <taxon>Hericiaceae</taxon>
        <taxon>Hericium</taxon>
    </lineage>
</organism>
<comment type="caution">
    <text evidence="1">The sequence shown here is derived from an EMBL/GenBank/DDBJ whole genome shotgun (WGS) entry which is preliminary data.</text>
</comment>
<evidence type="ECO:0000313" key="1">
    <source>
        <dbReference type="EMBL" id="TFY80220.1"/>
    </source>
</evidence>
<dbReference type="Proteomes" id="UP000298061">
    <property type="component" value="Unassembled WGS sequence"/>
</dbReference>
<dbReference type="EMBL" id="SFCI01000372">
    <property type="protein sequence ID" value="TFY80220.1"/>
    <property type="molecule type" value="Genomic_DNA"/>
</dbReference>
<protein>
    <recommendedName>
        <fullName evidence="3">VLIG-type G domain-containing protein</fullName>
    </recommendedName>
</protein>
<evidence type="ECO:0008006" key="3">
    <source>
        <dbReference type="Google" id="ProtNLM"/>
    </source>
</evidence>
<evidence type="ECO:0000313" key="2">
    <source>
        <dbReference type="Proteomes" id="UP000298061"/>
    </source>
</evidence>